<comment type="caution">
    <text evidence="1">The sequence shown here is derived from an EMBL/GenBank/DDBJ whole genome shotgun (WGS) entry which is preliminary data.</text>
</comment>
<gene>
    <name evidence="1" type="ORF">FOXB_04563</name>
</gene>
<proteinExistence type="predicted"/>
<protein>
    <submittedName>
        <fullName evidence="1">Uncharacterized protein</fullName>
    </submittedName>
</protein>
<organism evidence="1">
    <name type="scientific">Fusarium oxysporum (strain Fo5176)</name>
    <name type="common">Fusarium vascular wilt</name>
    <dbReference type="NCBI Taxonomy" id="660025"/>
    <lineage>
        <taxon>Eukaryota</taxon>
        <taxon>Fungi</taxon>
        <taxon>Dikarya</taxon>
        <taxon>Ascomycota</taxon>
        <taxon>Pezizomycotina</taxon>
        <taxon>Sordariomycetes</taxon>
        <taxon>Hypocreomycetidae</taxon>
        <taxon>Hypocreales</taxon>
        <taxon>Nectriaceae</taxon>
        <taxon>Fusarium</taxon>
        <taxon>Fusarium oxysporum species complex</taxon>
    </lineage>
</organism>
<accession>F9FDT5</accession>
<evidence type="ECO:0000313" key="1">
    <source>
        <dbReference type="EMBL" id="EGU84982.1"/>
    </source>
</evidence>
<name>F9FDT5_FUSOF</name>
<sequence>MSVCYRDKHGHTGTDAFDSVNAGQQAAPYSAAEEALEDQLVSSVK</sequence>
<dbReference type="EMBL" id="AFQF01001457">
    <property type="protein sequence ID" value="EGU84982.1"/>
    <property type="molecule type" value="Genomic_DNA"/>
</dbReference>
<reference evidence="1" key="1">
    <citation type="journal article" date="2012" name="Mol. Plant Microbe Interact.">
        <title>A highly conserved effector in Fusarium oxysporum is required for full virulence on Arabidopsis.</title>
        <authorList>
            <person name="Thatcher L.F."/>
            <person name="Gardiner D.M."/>
            <person name="Kazan K."/>
            <person name="Manners J."/>
        </authorList>
    </citation>
    <scope>NUCLEOTIDE SEQUENCE [LARGE SCALE GENOMIC DNA]</scope>
    <source>
        <strain evidence="1">Fo5176</strain>
    </source>
</reference>
<dbReference type="AlphaFoldDB" id="F9FDT5"/>